<proteinExistence type="predicted"/>
<gene>
    <name evidence="3" type="ORF">RWH45_03750</name>
</gene>
<keyword evidence="1" id="KW-1133">Transmembrane helix</keyword>
<keyword evidence="1" id="KW-0812">Transmembrane</keyword>
<accession>A0ABU3T4N1</accession>
<dbReference type="RefSeq" id="WP_315993574.1">
    <property type="nucleotide sequence ID" value="NZ_JAWDIS010000001.1"/>
</dbReference>
<sequence>MRTGKSPLITSAVLATAITFAPMPAFASPTGSASVQGDVAVTASSVSAVVAEQAQPDSEAEAGRLAFVLIPLLGAAIVVIGAIVVISRGRRRRRGD</sequence>
<evidence type="ECO:0000256" key="1">
    <source>
        <dbReference type="SAM" id="Phobius"/>
    </source>
</evidence>
<evidence type="ECO:0000256" key="2">
    <source>
        <dbReference type="SAM" id="SignalP"/>
    </source>
</evidence>
<comment type="caution">
    <text evidence="3">The sequence shown here is derived from an EMBL/GenBank/DDBJ whole genome shotgun (WGS) entry which is preliminary data.</text>
</comment>
<protein>
    <submittedName>
        <fullName evidence="3">Uncharacterized protein</fullName>
    </submittedName>
</protein>
<reference evidence="3 4" key="1">
    <citation type="submission" date="2023-09" db="EMBL/GenBank/DDBJ databases">
        <title>Microbacterium fusihabitans sp. nov., Microbacterium phycihabitans sp. nov., and Microbacterium cervinum sp. nov., isolated from dried seaweeds of beach.</title>
        <authorList>
            <person name="Lee S.D."/>
        </authorList>
    </citation>
    <scope>NUCLEOTIDE SEQUENCE [LARGE SCALE GENOMIC DNA]</scope>
    <source>
        <strain evidence="3 4">KSW4-17</strain>
    </source>
</reference>
<organism evidence="3 4">
    <name type="scientific">Microbacterium galbum</name>
    <dbReference type="NCBI Taxonomy" id="3075994"/>
    <lineage>
        <taxon>Bacteria</taxon>
        <taxon>Bacillati</taxon>
        <taxon>Actinomycetota</taxon>
        <taxon>Actinomycetes</taxon>
        <taxon>Micrococcales</taxon>
        <taxon>Microbacteriaceae</taxon>
        <taxon>Microbacterium</taxon>
    </lineage>
</organism>
<dbReference type="EMBL" id="JAWDIS010000001">
    <property type="protein sequence ID" value="MDU0366316.1"/>
    <property type="molecule type" value="Genomic_DNA"/>
</dbReference>
<feature type="transmembrane region" description="Helical" evidence="1">
    <location>
        <begin position="65"/>
        <end position="86"/>
    </location>
</feature>
<keyword evidence="1" id="KW-0472">Membrane</keyword>
<evidence type="ECO:0000313" key="4">
    <source>
        <dbReference type="Proteomes" id="UP001263371"/>
    </source>
</evidence>
<feature type="signal peptide" evidence="2">
    <location>
        <begin position="1"/>
        <end position="27"/>
    </location>
</feature>
<evidence type="ECO:0000313" key="3">
    <source>
        <dbReference type="EMBL" id="MDU0366316.1"/>
    </source>
</evidence>
<dbReference type="Proteomes" id="UP001263371">
    <property type="component" value="Unassembled WGS sequence"/>
</dbReference>
<keyword evidence="4" id="KW-1185">Reference proteome</keyword>
<name>A0ABU3T4N1_9MICO</name>
<keyword evidence="2" id="KW-0732">Signal</keyword>
<feature type="chain" id="PRO_5047101404" evidence="2">
    <location>
        <begin position="28"/>
        <end position="96"/>
    </location>
</feature>